<keyword evidence="4 6" id="KW-1133">Transmembrane helix</keyword>
<evidence type="ECO:0000256" key="5">
    <source>
        <dbReference type="ARBA" id="ARBA00023136"/>
    </source>
</evidence>
<feature type="transmembrane region" description="Helical" evidence="6">
    <location>
        <begin position="460"/>
        <end position="478"/>
    </location>
</feature>
<feature type="transmembrane region" description="Helical" evidence="6">
    <location>
        <begin position="428"/>
        <end position="448"/>
    </location>
</feature>
<comment type="subcellular location">
    <subcellularLocation>
        <location evidence="1">Cell membrane</location>
        <topology evidence="1">Multi-pass membrane protein</topology>
    </subcellularLocation>
</comment>
<evidence type="ECO:0000313" key="8">
    <source>
        <dbReference type="Proteomes" id="UP001061302"/>
    </source>
</evidence>
<keyword evidence="2" id="KW-1003">Cell membrane</keyword>
<dbReference type="Pfam" id="PF01943">
    <property type="entry name" value="Polysacc_synt"/>
    <property type="match status" value="1"/>
</dbReference>
<evidence type="ECO:0000256" key="6">
    <source>
        <dbReference type="SAM" id="Phobius"/>
    </source>
</evidence>
<dbReference type="InterPro" id="IPR002797">
    <property type="entry name" value="Polysacc_synth"/>
</dbReference>
<feature type="transmembrane region" description="Helical" evidence="6">
    <location>
        <begin position="150"/>
        <end position="168"/>
    </location>
</feature>
<keyword evidence="3 6" id="KW-0812">Transmembrane</keyword>
<evidence type="ECO:0000256" key="4">
    <source>
        <dbReference type="ARBA" id="ARBA00022989"/>
    </source>
</evidence>
<feature type="transmembrane region" description="Helical" evidence="6">
    <location>
        <begin position="87"/>
        <end position="108"/>
    </location>
</feature>
<feature type="transmembrane region" description="Helical" evidence="6">
    <location>
        <begin position="256"/>
        <end position="274"/>
    </location>
</feature>
<feature type="transmembrane region" description="Helical" evidence="6">
    <location>
        <begin position="7"/>
        <end position="27"/>
    </location>
</feature>
<dbReference type="RefSeq" id="WP_263123779.1">
    <property type="nucleotide sequence ID" value="NZ_CP106753.1"/>
</dbReference>
<protein>
    <submittedName>
        <fullName evidence="7">Oligosaccharide flippase family protein</fullName>
    </submittedName>
</protein>
<feature type="transmembrane region" description="Helical" evidence="6">
    <location>
        <begin position="216"/>
        <end position="236"/>
    </location>
</feature>
<evidence type="ECO:0000256" key="2">
    <source>
        <dbReference type="ARBA" id="ARBA00022475"/>
    </source>
</evidence>
<gene>
    <name evidence="7" type="ORF">N8I74_14300</name>
</gene>
<dbReference type="EMBL" id="CP106753">
    <property type="protein sequence ID" value="UXY14479.1"/>
    <property type="molecule type" value="Genomic_DNA"/>
</dbReference>
<evidence type="ECO:0000256" key="3">
    <source>
        <dbReference type="ARBA" id="ARBA00022692"/>
    </source>
</evidence>
<evidence type="ECO:0000256" key="1">
    <source>
        <dbReference type="ARBA" id="ARBA00004651"/>
    </source>
</evidence>
<keyword evidence="8" id="KW-1185">Reference proteome</keyword>
<dbReference type="InterPro" id="IPR050833">
    <property type="entry name" value="Poly_Biosynth_Transport"/>
</dbReference>
<dbReference type="PANTHER" id="PTHR30250">
    <property type="entry name" value="PST FAMILY PREDICTED COLANIC ACID TRANSPORTER"/>
    <property type="match status" value="1"/>
</dbReference>
<dbReference type="PANTHER" id="PTHR30250:SF26">
    <property type="entry name" value="PSMA PROTEIN"/>
    <property type="match status" value="1"/>
</dbReference>
<reference evidence="7" key="1">
    <citation type="submission" date="2022-10" db="EMBL/GenBank/DDBJ databases">
        <title>Chitiniphilus purpureus sp. nov., a novel chitin-degrading bacterium isolated from crawfish pond sediment.</title>
        <authorList>
            <person name="Li K."/>
        </authorList>
    </citation>
    <scope>NUCLEOTIDE SEQUENCE</scope>
    <source>
        <strain evidence="7">CD1</strain>
    </source>
</reference>
<feature type="transmembrane region" description="Helical" evidence="6">
    <location>
        <begin position="371"/>
        <end position="390"/>
    </location>
</feature>
<name>A0ABY6DJE5_9NEIS</name>
<keyword evidence="5 6" id="KW-0472">Membrane</keyword>
<feature type="transmembrane region" description="Helical" evidence="6">
    <location>
        <begin position="295"/>
        <end position="319"/>
    </location>
</feature>
<feature type="transmembrane region" description="Helical" evidence="6">
    <location>
        <begin position="396"/>
        <end position="416"/>
    </location>
</feature>
<proteinExistence type="predicted"/>
<dbReference type="Proteomes" id="UP001061302">
    <property type="component" value="Chromosome"/>
</dbReference>
<feature type="transmembrane region" description="Helical" evidence="6">
    <location>
        <begin position="33"/>
        <end position="52"/>
    </location>
</feature>
<feature type="transmembrane region" description="Helical" evidence="6">
    <location>
        <begin position="339"/>
        <end position="359"/>
    </location>
</feature>
<evidence type="ECO:0000313" key="7">
    <source>
        <dbReference type="EMBL" id="UXY14479.1"/>
    </source>
</evidence>
<organism evidence="7 8">
    <name type="scientific">Chitiniphilus purpureus</name>
    <dbReference type="NCBI Taxonomy" id="2981137"/>
    <lineage>
        <taxon>Bacteria</taxon>
        <taxon>Pseudomonadati</taxon>
        <taxon>Pseudomonadota</taxon>
        <taxon>Betaproteobacteria</taxon>
        <taxon>Neisseriales</taxon>
        <taxon>Chitinibacteraceae</taxon>
        <taxon>Chitiniphilus</taxon>
    </lineage>
</organism>
<feature type="transmembrane region" description="Helical" evidence="6">
    <location>
        <begin position="120"/>
        <end position="138"/>
    </location>
</feature>
<feature type="transmembrane region" description="Helical" evidence="6">
    <location>
        <begin position="174"/>
        <end position="195"/>
    </location>
</feature>
<sequence>MLLKNVFANYAGQIFITAMGILIAPYYVSQLGVEAYGIVGFSIMLQGWFVLIDMGLSPTLGRASACFHAKQLGHHEMSTLFVTIERAFWLMGGLVFLGLVAASGRIGADWLKAEHLPFQTVQWSIGIIAAMLASRWLTSLYRGGLTGFELHIWINKFNFMFGILRYVLVIPLLWIYPSILVFLFFQLLVSIIEAFSFRSKLLAQIKPQAVDFSIDVLRSNLSFAGSLAFTTVVWLLVTQLDKFLLSGLMPLKEYGYFTLAISAAAGVQTALAPLQTVLQPRFNILFAQGERNAFLALYQLGVDVIMTIAIPLLCLLVFFSEGLLWIWTGKPDIVESASFYLRWYGVGNVFVAVLVLPYFLQFASGKMAYHLRVNIFYALIAIPALVLAAYSRQGHGTALVWAFGNGIMALLWPLFIHSKFLPEIKSYWFLRATWLPGCLTCLIAWSITMTFELPRHRSNALLAIFAIWMILVILNVAIRPRLRELLTRIIARIGNERARSF</sequence>
<accession>A0ABY6DJE5</accession>